<dbReference type="PANTHER" id="PTHR21240">
    <property type="entry name" value="2-AMINO-3-CARBOXYLMUCONATE-6-SEMIALDEHYDE DECARBOXYLASE"/>
    <property type="match status" value="1"/>
</dbReference>
<evidence type="ECO:0000259" key="2">
    <source>
        <dbReference type="Pfam" id="PF04909"/>
    </source>
</evidence>
<dbReference type="Proteomes" id="UP001164693">
    <property type="component" value="Chromosome"/>
</dbReference>
<dbReference type="InterPro" id="IPR032465">
    <property type="entry name" value="ACMSD"/>
</dbReference>
<evidence type="ECO:0000313" key="3">
    <source>
        <dbReference type="EMBL" id="WAX58371.1"/>
    </source>
</evidence>
<sequence>MKQTNPPVEILSEFPKIISVDDHVVEPPNLWTDRLPAKYHEEGPRVIRGRAYPDELAAATNGGSYDYSKAFTDDPSAPEIDSWVYEGTIVPNIRLGSAAGFSRDEMIAYPITFDGMRPGCYDPVARMKDMDSAGIEASLCFPNMFVRFCGQRFLHAKDKDLAKLSVEAYNDWIIDEWTAGSSGRLVPLAIVPMWDPELAAAEVHRVRARGVNQICFSENPTKLGLPSIYTDHWDPFFRACDETQSVLQVHIGSSSSMPTTSDDAPAAVGNTLTFVNAAGSILDWIFSGRLATYPNIDLSFAEAQAGWLPYVLERADVVFDYNRAWNNASSALTLPPSEMFRERMYACVFEDAHGLRCLDEIGADNVVFETDYPHADSTWPECREVAERLTKDLSDLNRWKVLRGNAIRMLKLELPY</sequence>
<feature type="domain" description="Amidohydrolase-related" evidence="2">
    <location>
        <begin position="116"/>
        <end position="412"/>
    </location>
</feature>
<dbReference type="PANTHER" id="PTHR21240:SF28">
    <property type="entry name" value="ISO-OROTATE DECARBOXYLASE (EUROFUNG)"/>
    <property type="match status" value="1"/>
</dbReference>
<dbReference type="InterPro" id="IPR032466">
    <property type="entry name" value="Metal_Hydrolase"/>
</dbReference>
<evidence type="ECO:0000256" key="1">
    <source>
        <dbReference type="ARBA" id="ARBA00023239"/>
    </source>
</evidence>
<reference evidence="3" key="1">
    <citation type="submission" date="2022-05" db="EMBL/GenBank/DDBJ databases">
        <title>Jatrophihabitans sp. SB3-54 whole genome sequence.</title>
        <authorList>
            <person name="Suh M.K."/>
            <person name="Eom M.K."/>
            <person name="Kim J.S."/>
            <person name="Kim H.S."/>
            <person name="Do H.E."/>
            <person name="Shin Y.K."/>
            <person name="Lee J.-S."/>
        </authorList>
    </citation>
    <scope>NUCLEOTIDE SEQUENCE</scope>
    <source>
        <strain evidence="3">SB3-54</strain>
    </source>
</reference>
<dbReference type="InterPro" id="IPR006680">
    <property type="entry name" value="Amidohydro-rel"/>
</dbReference>
<dbReference type="Gene3D" id="3.20.20.140">
    <property type="entry name" value="Metal-dependent hydrolases"/>
    <property type="match status" value="1"/>
</dbReference>
<organism evidence="3 4">
    <name type="scientific">Jatrophihabitans cynanchi</name>
    <dbReference type="NCBI Taxonomy" id="2944128"/>
    <lineage>
        <taxon>Bacteria</taxon>
        <taxon>Bacillati</taxon>
        <taxon>Actinomycetota</taxon>
        <taxon>Actinomycetes</taxon>
        <taxon>Jatrophihabitantales</taxon>
        <taxon>Jatrophihabitantaceae</taxon>
        <taxon>Jatrophihabitans</taxon>
    </lineage>
</organism>
<keyword evidence="4" id="KW-1185">Reference proteome</keyword>
<dbReference type="Pfam" id="PF04909">
    <property type="entry name" value="Amidohydro_2"/>
    <property type="match status" value="1"/>
</dbReference>
<accession>A0ABY7K5J0</accession>
<keyword evidence="1" id="KW-0456">Lyase</keyword>
<dbReference type="RefSeq" id="WP_269444919.1">
    <property type="nucleotide sequence ID" value="NZ_CP097463.1"/>
</dbReference>
<dbReference type="EMBL" id="CP097463">
    <property type="protein sequence ID" value="WAX58371.1"/>
    <property type="molecule type" value="Genomic_DNA"/>
</dbReference>
<protein>
    <submittedName>
        <fullName evidence="3">Amidohydrolase</fullName>
    </submittedName>
</protein>
<name>A0ABY7K5J0_9ACTN</name>
<gene>
    <name evidence="3" type="ORF">M6B22_06290</name>
</gene>
<dbReference type="SUPFAM" id="SSF51556">
    <property type="entry name" value="Metallo-dependent hydrolases"/>
    <property type="match status" value="1"/>
</dbReference>
<proteinExistence type="predicted"/>
<evidence type="ECO:0000313" key="4">
    <source>
        <dbReference type="Proteomes" id="UP001164693"/>
    </source>
</evidence>